<dbReference type="EC" id="6.3.2.4" evidence="10"/>
<comment type="pathway">
    <text evidence="10">Cell wall biogenesis; peptidoglycan biosynthesis.</text>
</comment>
<dbReference type="Gene3D" id="3.30.1490.20">
    <property type="entry name" value="ATP-grasp fold, A domain"/>
    <property type="match status" value="1"/>
</dbReference>
<keyword evidence="8 10" id="KW-0573">Peptidoglycan synthesis</keyword>
<evidence type="ECO:0000313" key="14">
    <source>
        <dbReference type="EMBL" id="OGY90385.1"/>
    </source>
</evidence>
<feature type="binding site" evidence="11">
    <location>
        <position position="284"/>
    </location>
    <ligand>
        <name>Mg(2+)</name>
        <dbReference type="ChEBI" id="CHEBI:18420"/>
        <label>1</label>
    </ligand>
</feature>
<keyword evidence="5 12" id="KW-0547">Nucleotide-binding</keyword>
<comment type="similarity">
    <text evidence="2 10">Belongs to the D-alanine--D-alanine ligase family.</text>
</comment>
<dbReference type="InterPro" id="IPR016185">
    <property type="entry name" value="PreATP-grasp_dom_sf"/>
</dbReference>
<evidence type="ECO:0000256" key="10">
    <source>
        <dbReference type="HAMAP-Rule" id="MF_00047"/>
    </source>
</evidence>
<sequence>MADTQIHLDVRAHRDTVVAVVCGGSSTEAAVSRSTGAEVATSLQKTYRRVEVVELNAAIDTVLRRLKPGVVFPALHGSPGEDGTFQGLLEMLHVPYVGSGVAASATAMNKILAKQLFRSVGIPVAPDIGIHSSESIASAAERIIEQLGTRVVVKPAKQGSAIGVTFANSLASIKKALAKAFTYGEWALVEREIMGREITAGVLEINGSVSLPVLEITVPKGSWYDYKHRYTPGLSTHMVPAALPPDHYQKVQAIARRAHEVLGCRDLSRADFVFPDHGEPVLLEVNTLPGMTSTSLYPDEARAAGIPFETLVAYLVERARAR</sequence>
<dbReference type="PIRSF" id="PIRSF039102">
    <property type="entry name" value="Ddl/VanB"/>
    <property type="match status" value="1"/>
</dbReference>
<dbReference type="InterPro" id="IPR005905">
    <property type="entry name" value="D_ala_D_ala"/>
</dbReference>
<keyword evidence="11" id="KW-0460">Magnesium</keyword>
<comment type="caution">
    <text evidence="14">The sequence shown here is derived from an EMBL/GenBank/DDBJ whole genome shotgun (WGS) entry which is preliminary data.</text>
</comment>
<dbReference type="Gene3D" id="3.40.50.20">
    <property type="match status" value="1"/>
</dbReference>
<organism evidence="14 15">
    <name type="scientific">Candidatus Komeilibacteria bacterium RIFCSPHIGHO2_01_FULL_52_14</name>
    <dbReference type="NCBI Taxonomy" id="1798549"/>
    <lineage>
        <taxon>Bacteria</taxon>
        <taxon>Candidatus Komeiliibacteriota</taxon>
    </lineage>
</organism>
<evidence type="ECO:0000256" key="4">
    <source>
        <dbReference type="ARBA" id="ARBA00022598"/>
    </source>
</evidence>
<dbReference type="GO" id="GO:0008360">
    <property type="term" value="P:regulation of cell shape"/>
    <property type="evidence" value="ECO:0007669"/>
    <property type="project" value="UniProtKB-KW"/>
</dbReference>
<evidence type="ECO:0000256" key="9">
    <source>
        <dbReference type="ARBA" id="ARBA00023316"/>
    </source>
</evidence>
<keyword evidence="11" id="KW-0479">Metal-binding</keyword>
<keyword evidence="11" id="KW-0464">Manganese</keyword>
<name>A0A1G2BML4_9BACT</name>
<dbReference type="PROSITE" id="PS00843">
    <property type="entry name" value="DALA_DALA_LIGASE_1"/>
    <property type="match status" value="1"/>
</dbReference>
<dbReference type="GO" id="GO:0005524">
    <property type="term" value="F:ATP binding"/>
    <property type="evidence" value="ECO:0007669"/>
    <property type="project" value="UniProtKB-UniRule"/>
</dbReference>
<dbReference type="Pfam" id="PF01820">
    <property type="entry name" value="Dala_Dala_lig_N"/>
    <property type="match status" value="1"/>
</dbReference>
<protein>
    <recommendedName>
        <fullName evidence="10">D-alanine--D-alanine ligase</fullName>
        <ecNumber evidence="10">6.3.2.4</ecNumber>
    </recommendedName>
    <alternativeName>
        <fullName evidence="10">D-Ala-D-Ala ligase</fullName>
    </alternativeName>
    <alternativeName>
        <fullName evidence="10">D-alanylalanine synthetase</fullName>
    </alternativeName>
</protein>
<dbReference type="PROSITE" id="PS50975">
    <property type="entry name" value="ATP_GRASP"/>
    <property type="match status" value="1"/>
</dbReference>
<dbReference type="UniPathway" id="UPA00219"/>
<keyword evidence="9 10" id="KW-0961">Cell wall biogenesis/degradation</keyword>
<evidence type="ECO:0000256" key="11">
    <source>
        <dbReference type="PIRSR" id="PIRSR039102-3"/>
    </source>
</evidence>
<dbReference type="EMBL" id="MHKK01000011">
    <property type="protein sequence ID" value="OGY90385.1"/>
    <property type="molecule type" value="Genomic_DNA"/>
</dbReference>
<feature type="binding site" evidence="11">
    <location>
        <position position="271"/>
    </location>
    <ligand>
        <name>Mg(2+)</name>
        <dbReference type="ChEBI" id="CHEBI:18420"/>
        <label>1</label>
    </ligand>
</feature>
<evidence type="ECO:0000256" key="2">
    <source>
        <dbReference type="ARBA" id="ARBA00010871"/>
    </source>
</evidence>
<dbReference type="HAMAP" id="MF_00047">
    <property type="entry name" value="Dala_Dala_lig"/>
    <property type="match status" value="1"/>
</dbReference>
<evidence type="ECO:0000256" key="5">
    <source>
        <dbReference type="ARBA" id="ARBA00022741"/>
    </source>
</evidence>
<dbReference type="GO" id="GO:0005737">
    <property type="term" value="C:cytoplasm"/>
    <property type="evidence" value="ECO:0007669"/>
    <property type="project" value="UniProtKB-SubCell"/>
</dbReference>
<feature type="domain" description="ATP-grasp" evidence="13">
    <location>
        <begin position="114"/>
        <end position="317"/>
    </location>
</feature>
<keyword evidence="3 10" id="KW-0963">Cytoplasm</keyword>
<keyword evidence="7 10" id="KW-0133">Cell shape</keyword>
<keyword evidence="4 10" id="KW-0436">Ligase</keyword>
<dbReference type="NCBIfam" id="NF002378">
    <property type="entry name" value="PRK01372.1"/>
    <property type="match status" value="1"/>
</dbReference>
<keyword evidence="6 12" id="KW-0067">ATP-binding</keyword>
<dbReference type="PANTHER" id="PTHR23132">
    <property type="entry name" value="D-ALANINE--D-ALANINE LIGASE"/>
    <property type="match status" value="1"/>
</dbReference>
<dbReference type="SUPFAM" id="SSF56059">
    <property type="entry name" value="Glutathione synthetase ATP-binding domain-like"/>
    <property type="match status" value="1"/>
</dbReference>
<evidence type="ECO:0000256" key="7">
    <source>
        <dbReference type="ARBA" id="ARBA00022960"/>
    </source>
</evidence>
<evidence type="ECO:0000256" key="3">
    <source>
        <dbReference type="ARBA" id="ARBA00022490"/>
    </source>
</evidence>
<dbReference type="Pfam" id="PF07478">
    <property type="entry name" value="Dala_Dala_lig_C"/>
    <property type="match status" value="1"/>
</dbReference>
<dbReference type="InterPro" id="IPR011761">
    <property type="entry name" value="ATP-grasp"/>
</dbReference>
<evidence type="ECO:0000256" key="12">
    <source>
        <dbReference type="PROSITE-ProRule" id="PRU00409"/>
    </source>
</evidence>
<dbReference type="GO" id="GO:0008716">
    <property type="term" value="F:D-alanine-D-alanine ligase activity"/>
    <property type="evidence" value="ECO:0007669"/>
    <property type="project" value="UniProtKB-UniRule"/>
</dbReference>
<comment type="cofactor">
    <cofactor evidence="11">
        <name>Mg(2+)</name>
        <dbReference type="ChEBI" id="CHEBI:18420"/>
    </cofactor>
    <cofactor evidence="11">
        <name>Mn(2+)</name>
        <dbReference type="ChEBI" id="CHEBI:29035"/>
    </cofactor>
    <text evidence="11">Binds 2 magnesium or manganese ions per subunit.</text>
</comment>
<accession>A0A1G2BML4</accession>
<feature type="binding site" evidence="11">
    <location>
        <position position="286"/>
    </location>
    <ligand>
        <name>Mg(2+)</name>
        <dbReference type="ChEBI" id="CHEBI:18420"/>
        <label>2</label>
    </ligand>
</feature>
<evidence type="ECO:0000313" key="15">
    <source>
        <dbReference type="Proteomes" id="UP000177817"/>
    </source>
</evidence>
<comment type="function">
    <text evidence="10">Cell wall formation.</text>
</comment>
<evidence type="ECO:0000259" key="13">
    <source>
        <dbReference type="PROSITE" id="PS50975"/>
    </source>
</evidence>
<dbReference type="SUPFAM" id="SSF52440">
    <property type="entry name" value="PreATP-grasp domain"/>
    <property type="match status" value="1"/>
</dbReference>
<dbReference type="Proteomes" id="UP000177817">
    <property type="component" value="Unassembled WGS sequence"/>
</dbReference>
<dbReference type="GO" id="GO:0071555">
    <property type="term" value="P:cell wall organization"/>
    <property type="evidence" value="ECO:0007669"/>
    <property type="project" value="UniProtKB-KW"/>
</dbReference>
<comment type="subcellular location">
    <subcellularLocation>
        <location evidence="1 10">Cytoplasm</location>
    </subcellularLocation>
</comment>
<dbReference type="InterPro" id="IPR011095">
    <property type="entry name" value="Dala_Dala_lig_C"/>
</dbReference>
<dbReference type="InterPro" id="IPR013815">
    <property type="entry name" value="ATP_grasp_subdomain_1"/>
</dbReference>
<feature type="binding site" evidence="11">
    <location>
        <position position="284"/>
    </location>
    <ligand>
        <name>Mg(2+)</name>
        <dbReference type="ChEBI" id="CHEBI:18420"/>
        <label>2</label>
    </ligand>
</feature>
<gene>
    <name evidence="10" type="primary">ddl</name>
    <name evidence="14" type="ORF">A2677_01770</name>
</gene>
<dbReference type="Gene3D" id="3.30.470.20">
    <property type="entry name" value="ATP-grasp fold, B domain"/>
    <property type="match status" value="1"/>
</dbReference>
<dbReference type="InterPro" id="IPR011127">
    <property type="entry name" value="Dala_Dala_lig_N"/>
</dbReference>
<dbReference type="NCBIfam" id="TIGR01205">
    <property type="entry name" value="D_ala_D_alaTIGR"/>
    <property type="match status" value="1"/>
</dbReference>
<dbReference type="InterPro" id="IPR000291">
    <property type="entry name" value="D-Ala_lig_Van_CS"/>
</dbReference>
<comment type="catalytic activity">
    <reaction evidence="10">
        <text>2 D-alanine + ATP = D-alanyl-D-alanine + ADP + phosphate + H(+)</text>
        <dbReference type="Rhea" id="RHEA:11224"/>
        <dbReference type="ChEBI" id="CHEBI:15378"/>
        <dbReference type="ChEBI" id="CHEBI:30616"/>
        <dbReference type="ChEBI" id="CHEBI:43474"/>
        <dbReference type="ChEBI" id="CHEBI:57416"/>
        <dbReference type="ChEBI" id="CHEBI:57822"/>
        <dbReference type="ChEBI" id="CHEBI:456216"/>
        <dbReference type="EC" id="6.3.2.4"/>
    </reaction>
</comment>
<proteinExistence type="inferred from homology"/>
<dbReference type="GO" id="GO:0009252">
    <property type="term" value="P:peptidoglycan biosynthetic process"/>
    <property type="evidence" value="ECO:0007669"/>
    <property type="project" value="UniProtKB-UniRule"/>
</dbReference>
<reference evidence="14 15" key="1">
    <citation type="journal article" date="2016" name="Nat. Commun.">
        <title>Thousands of microbial genomes shed light on interconnected biogeochemical processes in an aquifer system.</title>
        <authorList>
            <person name="Anantharaman K."/>
            <person name="Brown C.T."/>
            <person name="Hug L.A."/>
            <person name="Sharon I."/>
            <person name="Castelle C.J."/>
            <person name="Probst A.J."/>
            <person name="Thomas B.C."/>
            <person name="Singh A."/>
            <person name="Wilkins M.J."/>
            <person name="Karaoz U."/>
            <person name="Brodie E.L."/>
            <person name="Williams K.H."/>
            <person name="Hubbard S.S."/>
            <person name="Banfield J.F."/>
        </authorList>
    </citation>
    <scope>NUCLEOTIDE SEQUENCE [LARGE SCALE GENOMIC DNA]</scope>
</reference>
<evidence type="ECO:0000256" key="8">
    <source>
        <dbReference type="ARBA" id="ARBA00022984"/>
    </source>
</evidence>
<dbReference type="PROSITE" id="PS00844">
    <property type="entry name" value="DALA_DALA_LIGASE_2"/>
    <property type="match status" value="1"/>
</dbReference>
<dbReference type="GO" id="GO:0046872">
    <property type="term" value="F:metal ion binding"/>
    <property type="evidence" value="ECO:0007669"/>
    <property type="project" value="UniProtKB-KW"/>
</dbReference>
<dbReference type="PANTHER" id="PTHR23132:SF23">
    <property type="entry name" value="D-ALANINE--D-ALANINE LIGASE B"/>
    <property type="match status" value="1"/>
</dbReference>
<dbReference type="AlphaFoldDB" id="A0A1G2BML4"/>
<evidence type="ECO:0000256" key="1">
    <source>
        <dbReference type="ARBA" id="ARBA00004496"/>
    </source>
</evidence>
<evidence type="ECO:0000256" key="6">
    <source>
        <dbReference type="ARBA" id="ARBA00022840"/>
    </source>
</evidence>